<dbReference type="EMBL" id="LN906597">
    <property type="protein sequence ID" value="CUT17299.1"/>
    <property type="molecule type" value="Genomic_DNA"/>
</dbReference>
<keyword evidence="2" id="KW-0762">Sugar transport</keyword>
<feature type="domain" description="PTS EIIA type-2" evidence="1">
    <location>
        <begin position="6"/>
        <end position="150"/>
    </location>
</feature>
<dbReference type="Proteomes" id="UP000198651">
    <property type="component" value="Chromosome I"/>
</dbReference>
<dbReference type="RefSeq" id="WP_092342060.1">
    <property type="nucleotide sequence ID" value="NZ_FLSL01000086.1"/>
</dbReference>
<dbReference type="OrthoDB" id="95460at2"/>
<dbReference type="PROSITE" id="PS51094">
    <property type="entry name" value="PTS_EIIA_TYPE_2"/>
    <property type="match status" value="1"/>
</dbReference>
<dbReference type="PANTHER" id="PTHR47738">
    <property type="entry name" value="PTS SYSTEM FRUCTOSE-LIKE EIIA COMPONENT-RELATED"/>
    <property type="match status" value="1"/>
</dbReference>
<evidence type="ECO:0000259" key="1">
    <source>
        <dbReference type="PROSITE" id="PS51094"/>
    </source>
</evidence>
<dbReference type="SUPFAM" id="SSF55804">
    <property type="entry name" value="Phoshotransferase/anion transport protein"/>
    <property type="match status" value="1"/>
</dbReference>
<dbReference type="InterPro" id="IPR002178">
    <property type="entry name" value="PTS_EIIA_type-2_dom"/>
</dbReference>
<reference evidence="3" key="1">
    <citation type="submission" date="2015-11" db="EMBL/GenBank/DDBJ databases">
        <authorList>
            <person name="Seth-Smith H.M.B."/>
        </authorList>
    </citation>
    <scope>NUCLEOTIDE SEQUENCE [LARGE SCALE GENOMIC DNA]</scope>
    <source>
        <strain evidence="3">2013Ark11</strain>
    </source>
</reference>
<dbReference type="Pfam" id="PF00359">
    <property type="entry name" value="PTS_EIIA_2"/>
    <property type="match status" value="1"/>
</dbReference>
<organism evidence="2 3">
    <name type="scientific">Candidatus Ichthyocystis hellenicum</name>
    <dbReference type="NCBI Taxonomy" id="1561003"/>
    <lineage>
        <taxon>Bacteria</taxon>
        <taxon>Pseudomonadati</taxon>
        <taxon>Pseudomonadota</taxon>
        <taxon>Betaproteobacteria</taxon>
        <taxon>Burkholderiales</taxon>
        <taxon>Candidatus Ichthyocystis</taxon>
    </lineage>
</organism>
<dbReference type="GO" id="GO:0030295">
    <property type="term" value="F:protein kinase activator activity"/>
    <property type="evidence" value="ECO:0007669"/>
    <property type="project" value="TreeGrafter"/>
</dbReference>
<dbReference type="STRING" id="1561003.Ark11_0450"/>
<dbReference type="AlphaFoldDB" id="A0A0S4M0F5"/>
<sequence>MSILSELLPPANVLVDVEVNSVKKLFELMGVFFENRYSLSKDVVYQALFARERLGSTMLAKSSGWAMPHAVITSISEVLCGLVLLRNSIVFDQRGWRASVFLFVLIPPSWRDRVSCVYNEWRLLSEQKDVVETVEGMDNPSALYQYLFHFSSN</sequence>
<protein>
    <submittedName>
        <fullName evidence="2">Putative PTS system sugar transporter subunit IIA</fullName>
    </submittedName>
</protein>
<dbReference type="InterPro" id="IPR051541">
    <property type="entry name" value="PTS_SugarTrans_NitroReg"/>
</dbReference>
<dbReference type="PANTHER" id="PTHR47738:SF1">
    <property type="entry name" value="NITROGEN REGULATORY PROTEIN"/>
    <property type="match status" value="1"/>
</dbReference>
<evidence type="ECO:0000313" key="2">
    <source>
        <dbReference type="EMBL" id="CUT17299.1"/>
    </source>
</evidence>
<name>A0A0S4M0F5_9BURK</name>
<accession>A0A0S4M0F5</accession>
<keyword evidence="3" id="KW-1185">Reference proteome</keyword>
<dbReference type="InterPro" id="IPR016152">
    <property type="entry name" value="PTrfase/Anion_transptr"/>
</dbReference>
<gene>
    <name evidence="2" type="ORF">Ark11_0450</name>
</gene>
<evidence type="ECO:0000313" key="3">
    <source>
        <dbReference type="Proteomes" id="UP000198651"/>
    </source>
</evidence>
<keyword evidence="2" id="KW-0813">Transport</keyword>
<proteinExistence type="predicted"/>
<dbReference type="Gene3D" id="3.40.930.10">
    <property type="entry name" value="Mannitol-specific EII, Chain A"/>
    <property type="match status" value="1"/>
</dbReference>